<reference evidence="2" key="1">
    <citation type="submission" date="2009-07" db="EMBL/GenBank/DDBJ databases">
        <title>Complete sequence of chromosome of Methylovorus sp. SIP3-4.</title>
        <authorList>
            <person name="Lucas S."/>
            <person name="Copeland A."/>
            <person name="Lapidus A."/>
            <person name="Glavina del Rio T."/>
            <person name="Tice H."/>
            <person name="Bruce D."/>
            <person name="Goodwin L."/>
            <person name="Pitluck S."/>
            <person name="Clum A."/>
            <person name="Larimer F."/>
            <person name="Land M."/>
            <person name="Hauser L."/>
            <person name="Kyrpides N."/>
            <person name="Mikhailova N."/>
            <person name="Kayluzhnaya M."/>
            <person name="Chistoserdova L."/>
        </authorList>
    </citation>
    <scope>NUCLEOTIDE SEQUENCE [LARGE SCALE GENOMIC DNA]</scope>
    <source>
        <strain evidence="2">SIP3-4</strain>
    </source>
</reference>
<dbReference type="HOGENOM" id="CLU_1957040_0_0_4"/>
<gene>
    <name evidence="1" type="ordered locus">Msip34_0241</name>
</gene>
<organism evidence="1 2">
    <name type="scientific">Methylovorus glucosotrophus (strain SIP3-4)</name>
    <dbReference type="NCBI Taxonomy" id="582744"/>
    <lineage>
        <taxon>Bacteria</taxon>
        <taxon>Pseudomonadati</taxon>
        <taxon>Pseudomonadota</taxon>
        <taxon>Betaproteobacteria</taxon>
        <taxon>Nitrosomonadales</taxon>
        <taxon>Methylophilaceae</taxon>
        <taxon>Methylovorus</taxon>
    </lineage>
</organism>
<evidence type="ECO:0000313" key="1">
    <source>
        <dbReference type="EMBL" id="ACT49490.1"/>
    </source>
</evidence>
<keyword evidence="2" id="KW-1185">Reference proteome</keyword>
<protein>
    <submittedName>
        <fullName evidence="1">Uncharacterized protein</fullName>
    </submittedName>
</protein>
<evidence type="ECO:0000313" key="2">
    <source>
        <dbReference type="Proteomes" id="UP000002743"/>
    </source>
</evidence>
<proteinExistence type="predicted"/>
<dbReference type="KEGG" id="mei:Msip34_0241"/>
<dbReference type="RefSeq" id="WP_015829232.1">
    <property type="nucleotide sequence ID" value="NC_012969.1"/>
</dbReference>
<accession>C6X8M0</accession>
<dbReference type="EMBL" id="CP001674">
    <property type="protein sequence ID" value="ACT49490.1"/>
    <property type="molecule type" value="Genomic_DNA"/>
</dbReference>
<dbReference type="STRING" id="582744.Msip34_0241"/>
<sequence length="128" mass="13795">MEPVNRPGDDLAAVLGRISLLTQQAGVPAVDPVETADIPMLTDVYVGSTVQMKPESMQQQALSIPGASTTASYEAVLEDMLPLIRSTINKVLTESLDQLIPGLQNKLTQELAEQVRLKLIILAVNKSE</sequence>
<name>C6X8M0_METGS</name>
<reference evidence="1 2" key="2">
    <citation type="journal article" date="2011" name="J. Bacteriol.">
        <title>Genomes of three methylotrophs from a single niche uncover genetic and metabolic divergence of Methylophilaceae.</title>
        <authorList>
            <person name="Lapidus A."/>
            <person name="Clum A."/>
            <person name="Labutti K."/>
            <person name="Kaluzhnaya M.G."/>
            <person name="Lim S."/>
            <person name="Beck D.A."/>
            <person name="Glavina Del Rio T."/>
            <person name="Nolan M."/>
            <person name="Mavromatis K."/>
            <person name="Huntemann M."/>
            <person name="Lucas S."/>
            <person name="Lidstrom M.E."/>
            <person name="Ivanova N."/>
            <person name="Chistoserdova L."/>
        </authorList>
    </citation>
    <scope>NUCLEOTIDE SEQUENCE [LARGE SCALE GENOMIC DNA]</scope>
    <source>
        <strain evidence="1 2">SIP3-4</strain>
    </source>
</reference>
<dbReference type="AlphaFoldDB" id="C6X8M0"/>
<dbReference type="Proteomes" id="UP000002743">
    <property type="component" value="Chromosome"/>
</dbReference>